<dbReference type="PIRSF" id="PIRSF038991">
    <property type="entry name" value="Protein_AbrB"/>
    <property type="match status" value="1"/>
</dbReference>
<dbReference type="PANTHER" id="PTHR38457">
    <property type="entry name" value="REGULATOR ABRB-RELATED"/>
    <property type="match status" value="1"/>
</dbReference>
<dbReference type="EMBL" id="JACXIZ010000004">
    <property type="protein sequence ID" value="MBD2843813.1"/>
    <property type="molecule type" value="Genomic_DNA"/>
</dbReference>
<feature type="transmembrane region" description="Helical" evidence="1">
    <location>
        <begin position="80"/>
        <end position="98"/>
    </location>
</feature>
<gene>
    <name evidence="2" type="ORF">IDH44_01300</name>
</gene>
<dbReference type="InterPro" id="IPR007820">
    <property type="entry name" value="AbrB_fam"/>
</dbReference>
<comment type="caution">
    <text evidence="2">The sequence shown here is derived from an EMBL/GenBank/DDBJ whole genome shotgun (WGS) entry which is preliminary data.</text>
</comment>
<keyword evidence="1" id="KW-0472">Membrane</keyword>
<organism evidence="2 3">
    <name type="scientific">Paenibacillus sabuli</name>
    <dbReference type="NCBI Taxonomy" id="2772509"/>
    <lineage>
        <taxon>Bacteria</taxon>
        <taxon>Bacillati</taxon>
        <taxon>Bacillota</taxon>
        <taxon>Bacilli</taxon>
        <taxon>Bacillales</taxon>
        <taxon>Paenibacillaceae</taxon>
        <taxon>Paenibacillus</taxon>
    </lineage>
</organism>
<dbReference type="GO" id="GO:0016020">
    <property type="term" value="C:membrane"/>
    <property type="evidence" value="ECO:0007669"/>
    <property type="project" value="InterPro"/>
</dbReference>
<accession>A0A927GPY8</accession>
<evidence type="ECO:0000256" key="1">
    <source>
        <dbReference type="SAM" id="Phobius"/>
    </source>
</evidence>
<proteinExistence type="predicted"/>
<feature type="transmembrane region" description="Helical" evidence="1">
    <location>
        <begin position="171"/>
        <end position="194"/>
    </location>
</feature>
<feature type="transmembrane region" description="Helical" evidence="1">
    <location>
        <begin position="201"/>
        <end position="219"/>
    </location>
</feature>
<keyword evidence="3" id="KW-1185">Reference proteome</keyword>
<name>A0A927GPY8_9BACL</name>
<evidence type="ECO:0000313" key="2">
    <source>
        <dbReference type="EMBL" id="MBD2843813.1"/>
    </source>
</evidence>
<reference evidence="2" key="1">
    <citation type="submission" date="2020-09" db="EMBL/GenBank/DDBJ databases">
        <title>A novel bacterium of genus Paenibacillus, isolated from South China Sea.</title>
        <authorList>
            <person name="Huang H."/>
            <person name="Mo K."/>
            <person name="Hu Y."/>
        </authorList>
    </citation>
    <scope>NUCLEOTIDE SEQUENCE</scope>
    <source>
        <strain evidence="2">IB182496</strain>
    </source>
</reference>
<dbReference type="Proteomes" id="UP000621560">
    <property type="component" value="Unassembled WGS sequence"/>
</dbReference>
<feature type="transmembrane region" description="Helical" evidence="1">
    <location>
        <begin position="225"/>
        <end position="243"/>
    </location>
</feature>
<dbReference type="PANTHER" id="PTHR38457:SF1">
    <property type="entry name" value="REGULATOR ABRB-RELATED"/>
    <property type="match status" value="1"/>
</dbReference>
<feature type="transmembrane region" description="Helical" evidence="1">
    <location>
        <begin position="27"/>
        <end position="44"/>
    </location>
</feature>
<dbReference type="InterPro" id="IPR017516">
    <property type="entry name" value="AbrB_dup"/>
</dbReference>
<dbReference type="AlphaFoldDB" id="A0A927GPY8"/>
<feature type="transmembrane region" description="Helical" evidence="1">
    <location>
        <begin position="311"/>
        <end position="332"/>
    </location>
</feature>
<feature type="transmembrane region" description="Helical" evidence="1">
    <location>
        <begin position="255"/>
        <end position="279"/>
    </location>
</feature>
<dbReference type="Pfam" id="PF05145">
    <property type="entry name" value="AbrB"/>
    <property type="match status" value="1"/>
</dbReference>
<keyword evidence="1" id="KW-0812">Transmembrane</keyword>
<dbReference type="GO" id="GO:0010468">
    <property type="term" value="P:regulation of gene expression"/>
    <property type="evidence" value="ECO:0007669"/>
    <property type="project" value="InterPro"/>
</dbReference>
<sequence length="343" mass="36348">MIVRRVAYVAAALSVGALLAGLRVPAGWLIGAIVTGLVCSVLVKKMQLPDWLFKVSLGVIGANIGFILKPTQFVEYHQLLLPFLLTLCLTLAGGVLLGRFMHRFSGLDANTAFFCCLPGGASEAIALSKEYGANQSIVAAYHTTRILFFVLTIPVVAGISRSGSGSFGINGSWGTAVVSTGLLALSVLAAVLLARRLKFPGSLLLFSILIGFVASSLVPEAEIPRFVPGIGQGLLGAVIGLRFDNQTMTQLKKIGATALISLLLYFVLSVLLATIFYGLTPLDWFTSLLSVVPAGAAEMSSTAMALDIEPALVATLQMARLLAVFFAMPLLIHRFVRRVEAPK</sequence>
<evidence type="ECO:0000313" key="3">
    <source>
        <dbReference type="Proteomes" id="UP000621560"/>
    </source>
</evidence>
<dbReference type="NCBIfam" id="TIGR03082">
    <property type="entry name" value="Gneg_AbrB_dup"/>
    <property type="match status" value="2"/>
</dbReference>
<feature type="transmembrane region" description="Helical" evidence="1">
    <location>
        <begin position="138"/>
        <end position="159"/>
    </location>
</feature>
<feature type="transmembrane region" description="Helical" evidence="1">
    <location>
        <begin position="51"/>
        <end position="68"/>
    </location>
</feature>
<protein>
    <submittedName>
        <fullName evidence="2">AbrB family transcriptional regulator</fullName>
    </submittedName>
</protein>
<keyword evidence="1" id="KW-1133">Transmembrane helix</keyword>